<name>A0ACD5U9I0_AVESA</name>
<dbReference type="Proteomes" id="UP001732700">
    <property type="component" value="Chromosome 2A"/>
</dbReference>
<reference evidence="1" key="2">
    <citation type="submission" date="2025-09" db="UniProtKB">
        <authorList>
            <consortium name="EnsemblPlants"/>
        </authorList>
    </citation>
    <scope>IDENTIFICATION</scope>
</reference>
<evidence type="ECO:0000313" key="1">
    <source>
        <dbReference type="EnsemblPlants" id="AVESA.00010b.r2.2AG0211300.1.CDS.1"/>
    </source>
</evidence>
<proteinExistence type="predicted"/>
<organism evidence="1 2">
    <name type="scientific">Avena sativa</name>
    <name type="common">Oat</name>
    <dbReference type="NCBI Taxonomy" id="4498"/>
    <lineage>
        <taxon>Eukaryota</taxon>
        <taxon>Viridiplantae</taxon>
        <taxon>Streptophyta</taxon>
        <taxon>Embryophyta</taxon>
        <taxon>Tracheophyta</taxon>
        <taxon>Spermatophyta</taxon>
        <taxon>Magnoliopsida</taxon>
        <taxon>Liliopsida</taxon>
        <taxon>Poales</taxon>
        <taxon>Poaceae</taxon>
        <taxon>BOP clade</taxon>
        <taxon>Pooideae</taxon>
        <taxon>Poodae</taxon>
        <taxon>Poeae</taxon>
        <taxon>Poeae Chloroplast Group 1 (Aveneae type)</taxon>
        <taxon>Aveninae</taxon>
        <taxon>Avena</taxon>
    </lineage>
</organism>
<accession>A0ACD5U9I0</accession>
<keyword evidence="2" id="KW-1185">Reference proteome</keyword>
<evidence type="ECO:0000313" key="2">
    <source>
        <dbReference type="Proteomes" id="UP001732700"/>
    </source>
</evidence>
<sequence>MSSSSSSSSKAKRSSGLQGPRPQPPSVSTRPSKKPRLGGACAPAGPVIVYERPPTVVYAGPDEFRSVVQSLTGQQPTLPEPEATSGARDDGGTSTSAAAEDLVLTHGQQQQQQLAPCAGDDASSLLSPSSIFSPATMQAIRELIS</sequence>
<reference evidence="1" key="1">
    <citation type="submission" date="2021-05" db="EMBL/GenBank/DDBJ databases">
        <authorList>
            <person name="Scholz U."/>
            <person name="Mascher M."/>
            <person name="Fiebig A."/>
        </authorList>
    </citation>
    <scope>NUCLEOTIDE SEQUENCE [LARGE SCALE GENOMIC DNA]</scope>
</reference>
<protein>
    <submittedName>
        <fullName evidence="1">Uncharacterized protein</fullName>
    </submittedName>
</protein>
<dbReference type="EnsemblPlants" id="AVESA.00010b.r2.2AG0211300.1">
    <property type="protein sequence ID" value="AVESA.00010b.r2.2AG0211300.1.CDS.1"/>
    <property type="gene ID" value="AVESA.00010b.r2.2AG0211300"/>
</dbReference>